<sequence>MKPNNLVEMLWNTVSKFPTKVVFMWKVNGTYQEMTYATFWNNIYEAASGFAKLGIKKEDKVAILSNSNPMWGITDFAIASLGAVTVPIYPTLPTEQVRYILKNADVKMVVVENEEQRKKIELADSLEHCIMMNLSQGNGDFSFEELMAIGADNPLPNWEDNWKTLERDQLSTIIHTSGTTGKQKGVMLTHGNFLANLEGVQFWLIELLPEDVTLSYLPLSHVFERMAGHYMPLSVGCTIAYAENINTIQENMLEVRPTVLTSVPRLFEKVYMKVIDEIENGSFIKKKIFNWAVSVGIERYESYLNRPIQDLILRDSMPKSLQRKWKIADRLVFQKVKSKLGGRLRGMVSGGATLNPEVSKFFWALDLPVLEGYGLTETSPVITTNPMIRTKTGTVGKVLPNLEVRIAEDGEVLVKGPSVMKGYYKDEKSTEESFEGEWFRTGDIGQVDEENYLKILDRKKRILVLSTGKNVAPQPLESAINESKYVHQSVIFGDQQKYIICLVNPDYEELVPWLKHKGLEIPSFEELCLNPIVQHLYETEVQRLTSGFAKFEQPKKVIIISEPWTIEGGELTPKLSIRMKEIEEKYKKEIMQGFQESIDQESLLEVVAAMEK</sequence>
<dbReference type="SUPFAM" id="SSF56801">
    <property type="entry name" value="Acetyl-CoA synthetase-like"/>
    <property type="match status" value="1"/>
</dbReference>
<keyword evidence="2" id="KW-0067">ATP-binding</keyword>
<gene>
    <name evidence="4" type="ORF">EKG37_11995</name>
</gene>
<name>A0A3S0JXE8_9BACI</name>
<dbReference type="InterPro" id="IPR000873">
    <property type="entry name" value="AMP-dep_synth/lig_dom"/>
</dbReference>
<evidence type="ECO:0000256" key="2">
    <source>
        <dbReference type="ARBA" id="ARBA00022840"/>
    </source>
</evidence>
<dbReference type="PANTHER" id="PTHR43272:SF33">
    <property type="entry name" value="AMP-BINDING DOMAIN-CONTAINING PROTEIN-RELATED"/>
    <property type="match status" value="1"/>
</dbReference>
<organism evidence="4 5">
    <name type="scientific">Bacillus yapensis</name>
    <dbReference type="NCBI Taxonomy" id="2492960"/>
    <lineage>
        <taxon>Bacteria</taxon>
        <taxon>Bacillati</taxon>
        <taxon>Bacillota</taxon>
        <taxon>Bacilli</taxon>
        <taxon>Bacillales</taxon>
        <taxon>Bacillaceae</taxon>
        <taxon>Bacillus</taxon>
    </lineage>
</organism>
<dbReference type="GO" id="GO:0005524">
    <property type="term" value="F:ATP binding"/>
    <property type="evidence" value="ECO:0007669"/>
    <property type="project" value="UniProtKB-KW"/>
</dbReference>
<dbReference type="Proteomes" id="UP000271374">
    <property type="component" value="Unassembled WGS sequence"/>
</dbReference>
<dbReference type="RefSeq" id="WP_126408912.1">
    <property type="nucleotide sequence ID" value="NZ_RXNT01000009.1"/>
</dbReference>
<dbReference type="InterPro" id="IPR042099">
    <property type="entry name" value="ANL_N_sf"/>
</dbReference>
<accession>A0A3S0JXE8</accession>
<reference evidence="4 5" key="1">
    <citation type="submission" date="2018-12" db="EMBL/GenBank/DDBJ databases">
        <title>Bacillus yapensis draft genome sequence.</title>
        <authorList>
            <person name="Yu L."/>
            <person name="Xu X."/>
            <person name="Tang X."/>
        </authorList>
    </citation>
    <scope>NUCLEOTIDE SEQUENCE [LARGE SCALE GENOMIC DNA]</scope>
    <source>
        <strain evidence="4 5">XXST-01</strain>
    </source>
</reference>
<feature type="domain" description="AMP-dependent synthetase/ligase" evidence="3">
    <location>
        <begin position="12"/>
        <end position="424"/>
    </location>
</feature>
<dbReference type="GO" id="GO:0016020">
    <property type="term" value="C:membrane"/>
    <property type="evidence" value="ECO:0007669"/>
    <property type="project" value="TreeGrafter"/>
</dbReference>
<keyword evidence="4" id="KW-0436">Ligase</keyword>
<dbReference type="PANTHER" id="PTHR43272">
    <property type="entry name" value="LONG-CHAIN-FATTY-ACID--COA LIGASE"/>
    <property type="match status" value="1"/>
</dbReference>
<keyword evidence="5" id="KW-1185">Reference proteome</keyword>
<dbReference type="Gene3D" id="3.40.50.12780">
    <property type="entry name" value="N-terminal domain of ligase-like"/>
    <property type="match status" value="1"/>
</dbReference>
<dbReference type="OrthoDB" id="9778383at2"/>
<evidence type="ECO:0000313" key="5">
    <source>
        <dbReference type="Proteomes" id="UP000271374"/>
    </source>
</evidence>
<dbReference type="Pfam" id="PF00501">
    <property type="entry name" value="AMP-binding"/>
    <property type="match status" value="1"/>
</dbReference>
<protein>
    <submittedName>
        <fullName evidence="4">Long-chain fatty acid--CoA ligase</fullName>
    </submittedName>
</protein>
<dbReference type="AlphaFoldDB" id="A0A3S0JXE8"/>
<comment type="caution">
    <text evidence="4">The sequence shown here is derived from an EMBL/GenBank/DDBJ whole genome shotgun (WGS) entry which is preliminary data.</text>
</comment>
<keyword evidence="1" id="KW-0547">Nucleotide-binding</keyword>
<evidence type="ECO:0000313" key="4">
    <source>
        <dbReference type="EMBL" id="RTR31019.1"/>
    </source>
</evidence>
<dbReference type="Pfam" id="PF23562">
    <property type="entry name" value="AMP-binding_C_3"/>
    <property type="match status" value="1"/>
</dbReference>
<dbReference type="EMBL" id="RXNT01000009">
    <property type="protein sequence ID" value="RTR31019.1"/>
    <property type="molecule type" value="Genomic_DNA"/>
</dbReference>
<evidence type="ECO:0000259" key="3">
    <source>
        <dbReference type="Pfam" id="PF00501"/>
    </source>
</evidence>
<dbReference type="CDD" id="cd05907">
    <property type="entry name" value="VL_LC_FACS_like"/>
    <property type="match status" value="1"/>
</dbReference>
<evidence type="ECO:0000256" key="1">
    <source>
        <dbReference type="ARBA" id="ARBA00022741"/>
    </source>
</evidence>
<dbReference type="GO" id="GO:0004467">
    <property type="term" value="F:long-chain fatty acid-CoA ligase activity"/>
    <property type="evidence" value="ECO:0007669"/>
    <property type="project" value="TreeGrafter"/>
</dbReference>
<proteinExistence type="predicted"/>